<keyword evidence="2" id="KW-0677">Repeat</keyword>
<dbReference type="PROSITE" id="PS00018">
    <property type="entry name" value="EF_HAND_1"/>
    <property type="match status" value="1"/>
</dbReference>
<dbReference type="InterPro" id="IPR011992">
    <property type="entry name" value="EF-hand-dom_pair"/>
</dbReference>
<dbReference type="InterPro" id="IPR052110">
    <property type="entry name" value="MCFD2-like"/>
</dbReference>
<dbReference type="InterPro" id="IPR018247">
    <property type="entry name" value="EF_Hand_1_Ca_BS"/>
</dbReference>
<keyword evidence="1" id="KW-0732">Signal</keyword>
<evidence type="ECO:0000313" key="4">
    <source>
        <dbReference type="EMBL" id="KOX68329.1"/>
    </source>
</evidence>
<dbReference type="OrthoDB" id="289247at2759"/>
<dbReference type="SUPFAM" id="SSF47473">
    <property type="entry name" value="EF-hand"/>
    <property type="match status" value="1"/>
</dbReference>
<sequence length="297" mass="34415">MCSKFEDGPRASCAAPPGVQSKSMGLWVLNSDSIEIKTILKIRIVWHLELLKSLFLRFETKLIKCSKLFVISDRTCPTLINSYKQEIKDTQVLVSELFINEQMITTILIGLCVGFSDGLRGPHHPRSPVSHHHYAPQKDVKITQDAELLQDATHLKEDIGSMAEQLDFSNMTEQEIEFHYFKYVCNINKIDFTVLNCINRRIHDIDNNAKLDGLEILYAIQHTFHENRLAEAERESSNENIRTMEYQDDLPWIVELVDRVLREDDLDHDGYLGYIEYVLGRQRDHIAQTKRNTKLDN</sequence>
<evidence type="ECO:0000256" key="2">
    <source>
        <dbReference type="ARBA" id="ARBA00022737"/>
    </source>
</evidence>
<keyword evidence="3" id="KW-0106">Calcium</keyword>
<accession>A0A0M8ZRZ2</accession>
<organism evidence="4 5">
    <name type="scientific">Melipona quadrifasciata</name>
    <dbReference type="NCBI Taxonomy" id="166423"/>
    <lineage>
        <taxon>Eukaryota</taxon>
        <taxon>Metazoa</taxon>
        <taxon>Ecdysozoa</taxon>
        <taxon>Arthropoda</taxon>
        <taxon>Hexapoda</taxon>
        <taxon>Insecta</taxon>
        <taxon>Pterygota</taxon>
        <taxon>Neoptera</taxon>
        <taxon>Endopterygota</taxon>
        <taxon>Hymenoptera</taxon>
        <taxon>Apocrita</taxon>
        <taxon>Aculeata</taxon>
        <taxon>Apoidea</taxon>
        <taxon>Anthophila</taxon>
        <taxon>Apidae</taxon>
        <taxon>Melipona</taxon>
    </lineage>
</organism>
<keyword evidence="5" id="KW-1185">Reference proteome</keyword>
<dbReference type="AlphaFoldDB" id="A0A0M8ZRZ2"/>
<reference evidence="4 5" key="1">
    <citation type="submission" date="2015-07" db="EMBL/GenBank/DDBJ databases">
        <title>The genome of Melipona quadrifasciata.</title>
        <authorList>
            <person name="Pan H."/>
            <person name="Kapheim K."/>
        </authorList>
    </citation>
    <scope>NUCLEOTIDE SEQUENCE [LARGE SCALE GENOMIC DNA]</scope>
    <source>
        <strain evidence="4">0111107301</strain>
        <tissue evidence="4">Whole body</tissue>
    </source>
</reference>
<dbReference type="Proteomes" id="UP000053105">
    <property type="component" value="Unassembled WGS sequence"/>
</dbReference>
<evidence type="ECO:0000256" key="3">
    <source>
        <dbReference type="ARBA" id="ARBA00022837"/>
    </source>
</evidence>
<evidence type="ECO:0000256" key="1">
    <source>
        <dbReference type="ARBA" id="ARBA00022729"/>
    </source>
</evidence>
<dbReference type="PANTHER" id="PTHR23104:SF1">
    <property type="entry name" value="EF-HAND DOMAIN-CONTAINING PROTEIN"/>
    <property type="match status" value="1"/>
</dbReference>
<proteinExistence type="predicted"/>
<dbReference type="Gene3D" id="1.10.238.10">
    <property type="entry name" value="EF-hand"/>
    <property type="match status" value="1"/>
</dbReference>
<evidence type="ECO:0000313" key="5">
    <source>
        <dbReference type="Proteomes" id="UP000053105"/>
    </source>
</evidence>
<gene>
    <name evidence="4" type="ORF">WN51_07067</name>
</gene>
<dbReference type="STRING" id="166423.A0A0M8ZRZ2"/>
<protein>
    <submittedName>
        <fullName evidence="4">Multiple coagulation factor deficiency protein 2 like protein</fullName>
    </submittedName>
</protein>
<dbReference type="PANTHER" id="PTHR23104">
    <property type="entry name" value="MULTIPLE COAGULATION FACTOR DEFICIENCY PROTEIN 2 NEURAL STEM CELL DERIVED NEURONAL SURVIVAL PROTEIN"/>
    <property type="match status" value="1"/>
</dbReference>
<dbReference type="EMBL" id="KQ435936">
    <property type="protein sequence ID" value="KOX68329.1"/>
    <property type="molecule type" value="Genomic_DNA"/>
</dbReference>
<name>A0A0M8ZRZ2_9HYME</name>